<dbReference type="EMBL" id="JALJXV010000003">
    <property type="protein sequence ID" value="MCP1674329.1"/>
    <property type="molecule type" value="Genomic_DNA"/>
</dbReference>
<gene>
    <name evidence="1" type="ORF">J2T57_001431</name>
</gene>
<organism evidence="1 2">
    <name type="scientific">Natronocella acetinitrilica</name>
    <dbReference type="NCBI Taxonomy" id="414046"/>
    <lineage>
        <taxon>Bacteria</taxon>
        <taxon>Pseudomonadati</taxon>
        <taxon>Pseudomonadota</taxon>
        <taxon>Gammaproteobacteria</taxon>
        <taxon>Chromatiales</taxon>
        <taxon>Ectothiorhodospiraceae</taxon>
        <taxon>Natronocella</taxon>
    </lineage>
</organism>
<dbReference type="Proteomes" id="UP001205843">
    <property type="component" value="Unassembled WGS sequence"/>
</dbReference>
<name>A0AAE3KB36_9GAMM</name>
<proteinExistence type="predicted"/>
<evidence type="ECO:0000313" key="2">
    <source>
        <dbReference type="Proteomes" id="UP001205843"/>
    </source>
</evidence>
<reference evidence="1" key="1">
    <citation type="submission" date="2022-03" db="EMBL/GenBank/DDBJ databases">
        <title>Genomic Encyclopedia of Type Strains, Phase III (KMG-III): the genomes of soil and plant-associated and newly described type strains.</title>
        <authorList>
            <person name="Whitman W."/>
        </authorList>
    </citation>
    <scope>NUCLEOTIDE SEQUENCE</scope>
    <source>
        <strain evidence="1">ANL 6-2</strain>
    </source>
</reference>
<protein>
    <submittedName>
        <fullName evidence="1">Uncharacterized protein</fullName>
    </submittedName>
</protein>
<keyword evidence="2" id="KW-1185">Reference proteome</keyword>
<accession>A0AAE3KB36</accession>
<sequence length="610" mass="63994">MESTLVKTIEVLAGDHGIASDAARAIALRESFALSAPADSNYRVIAVRAALPGEGEPESGAGSDLREALVVLTSGACLRLEISIDESATLEAIHGRLHALASAAASTLTPASLEPDGVHDLLDRLEGRFPDPVAVRGLAALIVADHARGLVRAVIAEARHAAEPPGLAAMLDDHGLEVADANLALIMPQQAQDAIWRRLAEHPGVVGDALVDSEAFDLLAAGVPAEVIVRHFAGEAAEGADPECLRRLLGLGWRASSLGLSPLAYRLGVRLPPAWLPEPGDAEGAELFLSILARCRRIAAAFAARDEAAAGAGEEDLILRMLLGAGAGLGDFLDFRPQRVDPDAVSAYVGALSRELVAPALETDWGYYEPDDVAAVIGPALAASRGFAGMLGLAEAWRRARGRFLSKLSESGLLDYEPRWTWTDQAGSLSVRGATLEPVQSLEALLEVAAALDEGLLEEIEACIAARRGVLVLREGGEAVAALVVALPLTEAALQGVPAEEVVVRAVGGDEARVLRATELLGRLLEALYAQSRQEDLQSLDQRAAAYAEHSLAELAVLAGPPQALFADREALALAHDFHASLLGVDPARYTPQALGRALINGLIKPPTRH</sequence>
<dbReference type="AlphaFoldDB" id="A0AAE3KB36"/>
<comment type="caution">
    <text evidence="1">The sequence shown here is derived from an EMBL/GenBank/DDBJ whole genome shotgun (WGS) entry which is preliminary data.</text>
</comment>
<evidence type="ECO:0000313" key="1">
    <source>
        <dbReference type="EMBL" id="MCP1674329.1"/>
    </source>
</evidence>